<sequence length="379" mass="43342">MKRSSKIKFLGFSLTAFSVAVVTPLHAEVSYSFNGFGTIAAGKVLSGNVTDPNFVSYKCPCFITDYNNGGIYERNDGWSIQEETRLGAQLNINFTDRLSLVTQVMARAVDSEFSLEWAYLSYDLTDKFTIQAGRKRIPLYYYSEFQDVGFAYIWLRPPQALYGWEASNYNGANLRYTDNFTNWSVTANLYAGSETVDDAPYNALYDTVPQDSKWDKIRGMDIELNRDWFTARLIYMTSENSTTERPDSNAFYSPPTDQTVLGLSLNADFGDWFILSEMNLNKREDKADGLVIRSPASMLGVGYRYGKWTPFVSWSRFWDKSNDLELYEPERFTDTSFTLRYDINSSSSIKTQLNRIKDKSLYNFVGDSTVAAISYDFIF</sequence>
<reference evidence="3" key="1">
    <citation type="submission" date="2017-09" db="EMBL/GenBank/DDBJ databases">
        <authorList>
            <person name="Varghese N."/>
            <person name="Submissions S."/>
        </authorList>
    </citation>
    <scope>NUCLEOTIDE SEQUENCE [LARGE SCALE GENOMIC DNA]</scope>
    <source>
        <strain evidence="3">CGMCC 1.12461</strain>
    </source>
</reference>
<dbReference type="AlphaFoldDB" id="A0A285ICS0"/>
<accession>A0A285ICS0</accession>
<evidence type="ECO:0000313" key="2">
    <source>
        <dbReference type="EMBL" id="SNY45779.1"/>
    </source>
</evidence>
<evidence type="ECO:0000313" key="3">
    <source>
        <dbReference type="Proteomes" id="UP000219353"/>
    </source>
</evidence>
<feature type="chain" id="PRO_5012786616" description="Porin" evidence="1">
    <location>
        <begin position="28"/>
        <end position="379"/>
    </location>
</feature>
<dbReference type="InterPro" id="IPR023614">
    <property type="entry name" value="Porin_dom_sf"/>
</dbReference>
<keyword evidence="1" id="KW-0732">Signal</keyword>
<keyword evidence="3" id="KW-1185">Reference proteome</keyword>
<dbReference type="SUPFAM" id="SSF56935">
    <property type="entry name" value="Porins"/>
    <property type="match status" value="1"/>
</dbReference>
<dbReference type="OrthoDB" id="197869at2"/>
<dbReference type="Gene3D" id="2.40.160.10">
    <property type="entry name" value="Porin"/>
    <property type="match status" value="1"/>
</dbReference>
<name>A0A285ICS0_9GAMM</name>
<feature type="signal peptide" evidence="1">
    <location>
        <begin position="1"/>
        <end position="27"/>
    </location>
</feature>
<protein>
    <recommendedName>
        <fullName evidence="4">Porin</fullName>
    </recommendedName>
</protein>
<dbReference type="RefSeq" id="WP_097110158.1">
    <property type="nucleotide sequence ID" value="NZ_OBEB01000001.1"/>
</dbReference>
<gene>
    <name evidence="2" type="ORF">SAMN06297280_0957</name>
</gene>
<evidence type="ECO:0000256" key="1">
    <source>
        <dbReference type="SAM" id="SignalP"/>
    </source>
</evidence>
<proteinExistence type="predicted"/>
<dbReference type="EMBL" id="OBEB01000001">
    <property type="protein sequence ID" value="SNY45779.1"/>
    <property type="molecule type" value="Genomic_DNA"/>
</dbReference>
<organism evidence="2 3">
    <name type="scientific">Arsukibacterium tuosuense</name>
    <dbReference type="NCBI Taxonomy" id="1323745"/>
    <lineage>
        <taxon>Bacteria</taxon>
        <taxon>Pseudomonadati</taxon>
        <taxon>Pseudomonadota</taxon>
        <taxon>Gammaproteobacteria</taxon>
        <taxon>Chromatiales</taxon>
        <taxon>Chromatiaceae</taxon>
        <taxon>Arsukibacterium</taxon>
    </lineage>
</organism>
<evidence type="ECO:0008006" key="4">
    <source>
        <dbReference type="Google" id="ProtNLM"/>
    </source>
</evidence>
<dbReference type="Proteomes" id="UP000219353">
    <property type="component" value="Unassembled WGS sequence"/>
</dbReference>